<organism evidence="1 2">
    <name type="scientific">Zarea fungicola</name>
    <dbReference type="NCBI Taxonomy" id="93591"/>
    <lineage>
        <taxon>Eukaryota</taxon>
        <taxon>Fungi</taxon>
        <taxon>Dikarya</taxon>
        <taxon>Ascomycota</taxon>
        <taxon>Pezizomycotina</taxon>
        <taxon>Sordariomycetes</taxon>
        <taxon>Hypocreomycetidae</taxon>
        <taxon>Hypocreales</taxon>
        <taxon>Cordycipitaceae</taxon>
        <taxon>Zarea</taxon>
    </lineage>
</organism>
<accession>A0ACC1ML17</accession>
<protein>
    <submittedName>
        <fullName evidence="1">Uncharacterized protein</fullName>
    </submittedName>
</protein>
<proteinExistence type="predicted"/>
<evidence type="ECO:0000313" key="1">
    <source>
        <dbReference type="EMBL" id="KAJ2966984.1"/>
    </source>
</evidence>
<gene>
    <name evidence="1" type="ORF">NQ176_g9888</name>
</gene>
<dbReference type="Proteomes" id="UP001143910">
    <property type="component" value="Unassembled WGS sequence"/>
</dbReference>
<keyword evidence="2" id="KW-1185">Reference proteome</keyword>
<comment type="caution">
    <text evidence="1">The sequence shown here is derived from an EMBL/GenBank/DDBJ whole genome shotgun (WGS) entry which is preliminary data.</text>
</comment>
<evidence type="ECO:0000313" key="2">
    <source>
        <dbReference type="Proteomes" id="UP001143910"/>
    </source>
</evidence>
<reference evidence="1" key="1">
    <citation type="submission" date="2022-08" db="EMBL/GenBank/DDBJ databases">
        <title>Genome Sequence of Lecanicillium fungicola.</title>
        <authorList>
            <person name="Buettner E."/>
        </authorList>
    </citation>
    <scope>NUCLEOTIDE SEQUENCE</scope>
    <source>
        <strain evidence="1">Babe33</strain>
    </source>
</reference>
<sequence>MKDEIFGTKSAVPSASATEMLEINPKWKHLFAFTTRRHSHYLIGGGLSSASAAALRTVLAIILGRVFDVVAACGNGQKSGAEALSDVSRYCVILAALGVAQWVVNSLFLAIWIVFGETQAYAVRSIIFKGLLTMGKAWFDSLPDGTTGLVASIQRKTHELQVATSQVFGYLLADLLTALVSIAVIAFTGQKIQPAINMQTSFLDSASKLLAGSLGGIDIVKMCNAYSHETSSYMAQIKHAARQYRIQARFNSIQMGYIRFWAVAVFVVGFWYGLVLVQQGERPGQILTTFYSVLAALQGIESLLPNWLVFEKGLSAGQVLQALKAEVADAADDSGSVRPDYFVGTIDLKEVNFSYPTTPAITRLERCTLSIAGGQSTFLVGHSGSGKSTVAQLITRAYDTADDPIYIDGWPIKTLQPKWIQQHIMLVEQTPVIFSDTMFRNIMLGHRNPDSVQNHQILEACRIFGLESTIASVPGGLHAAIGSKGCPLSVGQRQRIVLARAYLRDPAILVLDEPTSALDHSSRQSIMEEIRKWRKGKTTVFISHDLEGIKENDFAYVLEKGSVIEQGLKRALELNPQSIFYSDSSDEKELDNTVQIEINITPPPADDTVPESRRYSRAPPTPQSFLLGRSNSARYSKGSFLSPRLSMFSGGIRLADAAMVVSPAFVPVTNIEPADQSQPRQHLQAPLASRASSFINRQFQSTTWRSSFGLNVQNPATSSPHSISSSVPLSAGRDLPIHTSEGKRRFVNLGVLPKKSNRMSNLSFFHILQTVIPCLKAKAVALFAVGIAATVIGALTTPAFSFCLAKLLAAMWSSGDKSDEGKRWALCLVAIAFVDGVFSGTGHYLLESSAQSWVDALRRSTSQSILRQPKSWFMEDENSQARIIETLDVHCEEMRNAVGRFVPIILSVTAMVSASVVWALIVSWKLSLVALAPLPLVIAALKGYTYLGDKWETLCANGVEETGTILGEVLGSIRTIRNYTLENYFIAKYTRCNNICLGLGFRRALYTCPLFGLYQAFSYGLTALLFYYGTMLLADDATHYQCDRVAKCHAANHNDNGVCLAGPCLQAASRRGAGTQGRKVASKRPSESSADSHARPLLHVYGQGQ</sequence>
<dbReference type="EMBL" id="JANJQO010002443">
    <property type="protein sequence ID" value="KAJ2966984.1"/>
    <property type="molecule type" value="Genomic_DNA"/>
</dbReference>
<name>A0ACC1ML17_9HYPO</name>